<dbReference type="GO" id="GO:0046872">
    <property type="term" value="F:metal ion binding"/>
    <property type="evidence" value="ECO:0007669"/>
    <property type="project" value="UniProtKB-KW"/>
</dbReference>
<dbReference type="EMBL" id="VSSQ01000053">
    <property type="protein sequence ID" value="MPL70556.1"/>
    <property type="molecule type" value="Genomic_DNA"/>
</dbReference>
<keyword evidence="2" id="KW-0004">4Fe-4S</keyword>
<feature type="domain" description="4Fe-4S ferredoxin-type" evidence="8">
    <location>
        <begin position="154"/>
        <end position="183"/>
    </location>
</feature>
<evidence type="ECO:0000259" key="8">
    <source>
        <dbReference type="PROSITE" id="PS51379"/>
    </source>
</evidence>
<dbReference type="PROSITE" id="PS00198">
    <property type="entry name" value="4FE4S_FER_1"/>
    <property type="match status" value="1"/>
</dbReference>
<evidence type="ECO:0000313" key="9">
    <source>
        <dbReference type="EMBL" id="MPL70556.1"/>
    </source>
</evidence>
<organism evidence="9">
    <name type="scientific">bioreactor metagenome</name>
    <dbReference type="NCBI Taxonomy" id="1076179"/>
    <lineage>
        <taxon>unclassified sequences</taxon>
        <taxon>metagenomes</taxon>
        <taxon>ecological metagenomes</taxon>
    </lineage>
</organism>
<feature type="transmembrane region" description="Helical" evidence="7">
    <location>
        <begin position="34"/>
        <end position="64"/>
    </location>
</feature>
<evidence type="ECO:0000256" key="2">
    <source>
        <dbReference type="ARBA" id="ARBA00022485"/>
    </source>
</evidence>
<proteinExistence type="predicted"/>
<feature type="transmembrane region" description="Helical" evidence="7">
    <location>
        <begin position="9"/>
        <end position="28"/>
    </location>
</feature>
<protein>
    <recommendedName>
        <fullName evidence="8">4Fe-4S ferredoxin-type domain-containing protein</fullName>
    </recommendedName>
</protein>
<evidence type="ECO:0000256" key="5">
    <source>
        <dbReference type="ARBA" id="ARBA00023004"/>
    </source>
</evidence>
<keyword evidence="1" id="KW-0813">Transport</keyword>
<dbReference type="PANTHER" id="PTHR30176">
    <property type="entry name" value="FERREDOXIN-TYPE PROTEIN NAPH"/>
    <property type="match status" value="1"/>
</dbReference>
<evidence type="ECO:0000256" key="6">
    <source>
        <dbReference type="ARBA" id="ARBA00023014"/>
    </source>
</evidence>
<dbReference type="InterPro" id="IPR017896">
    <property type="entry name" value="4Fe4S_Fe-S-bd"/>
</dbReference>
<dbReference type="AlphaFoldDB" id="A0A644TU93"/>
<keyword evidence="3" id="KW-0479">Metal-binding</keyword>
<dbReference type="InterPro" id="IPR051684">
    <property type="entry name" value="Electron_Trans/Redox"/>
</dbReference>
<reference evidence="9" key="1">
    <citation type="submission" date="2019-08" db="EMBL/GenBank/DDBJ databases">
        <authorList>
            <person name="Kucharzyk K."/>
            <person name="Murdoch R.W."/>
            <person name="Higgins S."/>
            <person name="Loffler F."/>
        </authorList>
    </citation>
    <scope>NUCLEOTIDE SEQUENCE</scope>
</reference>
<name>A0A644TU93_9ZZZZ</name>
<feature type="transmembrane region" description="Helical" evidence="7">
    <location>
        <begin position="110"/>
        <end position="129"/>
    </location>
</feature>
<keyword evidence="7" id="KW-1133">Transmembrane helix</keyword>
<dbReference type="PANTHER" id="PTHR30176:SF3">
    <property type="entry name" value="FERREDOXIN-TYPE PROTEIN NAPH"/>
    <property type="match status" value="1"/>
</dbReference>
<keyword evidence="4" id="KW-0249">Electron transport</keyword>
<evidence type="ECO:0000256" key="7">
    <source>
        <dbReference type="SAM" id="Phobius"/>
    </source>
</evidence>
<sequence length="211" mass="23752">MKKKSSGIYTLRIIIEIVFLGLFEILFFRGSIQLWLAVFVAGALLSLFFGRIYCGYICPMNTLFRPIAWTRKKLGIDPLKTPGFLKYPAFRFLCIGLFFGSMLITKRMGIKLPLPGIITGISVLFVLFFEETLWHNGVCPYGTILSFSSRFAKKGMAVDESVCVSCGKCQKPCPANAIDTLDTRKRRIRKPDCLVCLSCAEVCSVKAIRYK</sequence>
<keyword evidence="7" id="KW-0472">Membrane</keyword>
<keyword evidence="5" id="KW-0408">Iron</keyword>
<evidence type="ECO:0000256" key="3">
    <source>
        <dbReference type="ARBA" id="ARBA00022723"/>
    </source>
</evidence>
<dbReference type="Pfam" id="PF13237">
    <property type="entry name" value="Fer4_10"/>
    <property type="match status" value="1"/>
</dbReference>
<gene>
    <name evidence="9" type="ORF">SDC9_16313</name>
</gene>
<comment type="caution">
    <text evidence="9">The sequence shown here is derived from an EMBL/GenBank/DDBJ whole genome shotgun (WGS) entry which is preliminary data.</text>
</comment>
<dbReference type="SUPFAM" id="SSF54862">
    <property type="entry name" value="4Fe-4S ferredoxins"/>
    <property type="match status" value="1"/>
</dbReference>
<evidence type="ECO:0000256" key="4">
    <source>
        <dbReference type="ARBA" id="ARBA00022982"/>
    </source>
</evidence>
<dbReference type="Pfam" id="PF12801">
    <property type="entry name" value="Fer4_5"/>
    <property type="match status" value="2"/>
</dbReference>
<feature type="domain" description="4Fe-4S ferredoxin-type" evidence="8">
    <location>
        <begin position="184"/>
        <end position="211"/>
    </location>
</feature>
<evidence type="ECO:0000256" key="1">
    <source>
        <dbReference type="ARBA" id="ARBA00022448"/>
    </source>
</evidence>
<accession>A0A644TU93</accession>
<keyword evidence="6" id="KW-0411">Iron-sulfur</keyword>
<dbReference type="GO" id="GO:0005886">
    <property type="term" value="C:plasma membrane"/>
    <property type="evidence" value="ECO:0007669"/>
    <property type="project" value="TreeGrafter"/>
</dbReference>
<dbReference type="PROSITE" id="PS51379">
    <property type="entry name" value="4FE4S_FER_2"/>
    <property type="match status" value="2"/>
</dbReference>
<feature type="transmembrane region" description="Helical" evidence="7">
    <location>
        <begin position="84"/>
        <end position="104"/>
    </location>
</feature>
<dbReference type="GO" id="GO:0051539">
    <property type="term" value="F:4 iron, 4 sulfur cluster binding"/>
    <property type="evidence" value="ECO:0007669"/>
    <property type="project" value="UniProtKB-KW"/>
</dbReference>
<dbReference type="Gene3D" id="3.30.70.20">
    <property type="match status" value="1"/>
</dbReference>
<dbReference type="InterPro" id="IPR017900">
    <property type="entry name" value="4Fe4S_Fe_S_CS"/>
</dbReference>
<keyword evidence="7" id="KW-0812">Transmembrane</keyword>